<proteinExistence type="predicted"/>
<organism evidence="1 2">
    <name type="scientific">Amborella trichopoda</name>
    <dbReference type="NCBI Taxonomy" id="13333"/>
    <lineage>
        <taxon>Eukaryota</taxon>
        <taxon>Viridiplantae</taxon>
        <taxon>Streptophyta</taxon>
        <taxon>Embryophyta</taxon>
        <taxon>Tracheophyta</taxon>
        <taxon>Spermatophyta</taxon>
        <taxon>Magnoliopsida</taxon>
        <taxon>Amborellales</taxon>
        <taxon>Amborellaceae</taxon>
        <taxon>Amborella</taxon>
    </lineage>
</organism>
<reference evidence="2" key="1">
    <citation type="journal article" date="2013" name="Science">
        <title>The Amborella genome and the evolution of flowering plants.</title>
        <authorList>
            <consortium name="Amborella Genome Project"/>
        </authorList>
    </citation>
    <scope>NUCLEOTIDE SEQUENCE [LARGE SCALE GENOMIC DNA]</scope>
</reference>
<gene>
    <name evidence="1" type="ORF">AMTR_s00002p00150230</name>
</gene>
<name>W1P0F6_AMBTC</name>
<dbReference type="Proteomes" id="UP000017836">
    <property type="component" value="Unassembled WGS sequence"/>
</dbReference>
<dbReference type="Gramene" id="ERN01041">
    <property type="protein sequence ID" value="ERN01041"/>
    <property type="gene ID" value="AMTR_s00002p00150230"/>
</dbReference>
<evidence type="ECO:0000313" key="2">
    <source>
        <dbReference type="Proteomes" id="UP000017836"/>
    </source>
</evidence>
<protein>
    <submittedName>
        <fullName evidence="1">Uncharacterized protein</fullName>
    </submittedName>
</protein>
<accession>W1P0F6</accession>
<dbReference type="HOGENOM" id="CLU_1867864_0_0_1"/>
<dbReference type="AlphaFoldDB" id="W1P0F6"/>
<evidence type="ECO:0000313" key="1">
    <source>
        <dbReference type="EMBL" id="ERN01041.1"/>
    </source>
</evidence>
<sequence>MARTRRSNGFGGLLEQQGGGAMNCWRKEVVVWGEERENVFVERWTRWGSKKRGKVMRGERRGGFSALLIFGGGLKPSFLYFQLCLHCQHREGEREPVSVWIFHLCDLDLDLYFDFDFDFDFDLLGYLTPREIYRSII</sequence>
<keyword evidence="2" id="KW-1185">Reference proteome</keyword>
<dbReference type="EMBL" id="KI394767">
    <property type="protein sequence ID" value="ERN01041.1"/>
    <property type="molecule type" value="Genomic_DNA"/>
</dbReference>